<dbReference type="InterPro" id="IPR018247">
    <property type="entry name" value="EF_Hand_1_Ca_BS"/>
</dbReference>
<keyword evidence="1" id="KW-0732">Signal</keyword>
<comment type="caution">
    <text evidence="3">The sequence shown here is derived from an EMBL/GenBank/DDBJ whole genome shotgun (WGS) entry which is preliminary data.</text>
</comment>
<dbReference type="InterPro" id="IPR013784">
    <property type="entry name" value="Carb-bd-like_fold"/>
</dbReference>
<dbReference type="Gene3D" id="1.10.1330.10">
    <property type="entry name" value="Dockerin domain"/>
    <property type="match status" value="1"/>
</dbReference>
<reference evidence="3" key="1">
    <citation type="submission" date="2022-02" db="EMBL/GenBank/DDBJ databases">
        <authorList>
            <person name="Leng L."/>
        </authorList>
    </citation>
    <scope>NUCLEOTIDE SEQUENCE</scope>
    <source>
        <strain evidence="3">JI</strain>
    </source>
</reference>
<dbReference type="RefSeq" id="WP_277441913.1">
    <property type="nucleotide sequence ID" value="NZ_JAKOAV010000001.1"/>
</dbReference>
<dbReference type="Gene3D" id="2.60.40.1080">
    <property type="match status" value="2"/>
</dbReference>
<sequence>MIRVKKQHYRVFALLMVLSLLFSSAASAAVPATPGISPTPGTYSGSVTVSVYNPEGPDYNTVGAKVYYTTNGDNPITEGTLYTAPVVLSSNATVKAVAYNDDGYSDIGTASYTVTAKTVLERLNDLSPVLDKFYKLSPEQMSSVVEIVYNELGILWTEVLSDSEKANLARKGITEDALKGVVNAFKSYVNDSVHSSGGASGYEGFKNAIQPVPNRDFNYLGAYGPGLYQCIRGSFPLSFRDNLLAMGTSVEDLIDTIISLADLNLVAGLTLTPELKAQAKSIFETKIVNTSNITLQMLINNGLTFENAQQLIDKLSDPDKYILRAAIWTMGYLGSPKANPAPGNYPGPVTVSLSSDTPGAKIFYTLNETPWSVNVATYLSEGSLNLTSTTTVHAAAYADGVYTEPVDFTYTIAAPVTLSSISLDSASYSLNIGGTHNTVVTATYSDSSSADVTAAASYSSGNTNVATVNASGVVTAVGAGDTVITATYGGKSATASVTVNAAPVTLSSISLDSASYSLNIGGTHNTVVTATYSDSSSADVTAAASYSSGNTNVATVNASGVVTAVGAGDTVITATYGGKTATATVTVSAGGGTVKGSVVPQGLSAGKFAGINVILLNGSQQVSSVSTLADGSYQMDNVPEGNYTVMIESPKYLSSKISSVAVSVGSTVNLSPVTLLVGDANSDDMIGGLDFSALLSAWNKSEGQSGYNPLNDFNGDKTIGGLDFSLLLQNWNKKGVTVP</sequence>
<dbReference type="InterPro" id="IPR036439">
    <property type="entry name" value="Dockerin_dom_sf"/>
</dbReference>
<dbReference type="PROSITE" id="PS00018">
    <property type="entry name" value="EF_HAND_1"/>
    <property type="match status" value="1"/>
</dbReference>
<dbReference type="SUPFAM" id="SSF49452">
    <property type="entry name" value="Starch-binding domain-like"/>
    <property type="match status" value="1"/>
</dbReference>
<proteinExistence type="predicted"/>
<evidence type="ECO:0000313" key="3">
    <source>
        <dbReference type="EMBL" id="MDF9406768.1"/>
    </source>
</evidence>
<protein>
    <submittedName>
        <fullName evidence="3">Chitobiase/beta-hexosaminidase C-terminal domain-containing protein</fullName>
    </submittedName>
</protein>
<feature type="domain" description="BIG2" evidence="2">
    <location>
        <begin position="505"/>
        <end position="586"/>
    </location>
</feature>
<dbReference type="SUPFAM" id="SSF49373">
    <property type="entry name" value="Invasin/intimin cell-adhesion fragments"/>
    <property type="match status" value="2"/>
</dbReference>
<evidence type="ECO:0000259" key="2">
    <source>
        <dbReference type="SMART" id="SM00635"/>
    </source>
</evidence>
<gene>
    <name evidence="3" type="ORF">L7E55_00080</name>
</gene>
<dbReference type="InterPro" id="IPR003343">
    <property type="entry name" value="Big_2"/>
</dbReference>
<dbReference type="Pfam" id="PF02368">
    <property type="entry name" value="Big_2"/>
    <property type="match status" value="2"/>
</dbReference>
<name>A0A9X4H1T1_9FIRM</name>
<dbReference type="InterPro" id="IPR026876">
    <property type="entry name" value="Fn3_assoc_repeat"/>
</dbReference>
<dbReference type="GO" id="GO:0000272">
    <property type="term" value="P:polysaccharide catabolic process"/>
    <property type="evidence" value="ECO:0007669"/>
    <property type="project" value="InterPro"/>
</dbReference>
<dbReference type="EMBL" id="JAKOAV010000001">
    <property type="protein sequence ID" value="MDF9406768.1"/>
    <property type="molecule type" value="Genomic_DNA"/>
</dbReference>
<dbReference type="Gene3D" id="2.60.40.1120">
    <property type="entry name" value="Carboxypeptidase-like, regulatory domain"/>
    <property type="match status" value="1"/>
</dbReference>
<dbReference type="AlphaFoldDB" id="A0A9X4H1T1"/>
<dbReference type="InterPro" id="IPR008964">
    <property type="entry name" value="Invasin/intimin_cell_adhesion"/>
</dbReference>
<feature type="domain" description="BIG2" evidence="2">
    <location>
        <begin position="417"/>
        <end position="498"/>
    </location>
</feature>
<feature type="signal peptide" evidence="1">
    <location>
        <begin position="1"/>
        <end position="28"/>
    </location>
</feature>
<dbReference type="GO" id="GO:0030246">
    <property type="term" value="F:carbohydrate binding"/>
    <property type="evidence" value="ECO:0007669"/>
    <property type="project" value="InterPro"/>
</dbReference>
<dbReference type="Proteomes" id="UP001154312">
    <property type="component" value="Unassembled WGS sequence"/>
</dbReference>
<dbReference type="Pfam" id="PF13620">
    <property type="entry name" value="CarboxypepD_reg"/>
    <property type="match status" value="1"/>
</dbReference>
<accession>A0A9X4H1T1</accession>
<evidence type="ECO:0000256" key="1">
    <source>
        <dbReference type="SAM" id="SignalP"/>
    </source>
</evidence>
<dbReference type="SUPFAM" id="SSF63446">
    <property type="entry name" value="Type I dockerin domain"/>
    <property type="match status" value="1"/>
</dbReference>
<organism evidence="3 4">
    <name type="scientific">Pelotomaculum isophthalicicum JI</name>
    <dbReference type="NCBI Taxonomy" id="947010"/>
    <lineage>
        <taxon>Bacteria</taxon>
        <taxon>Bacillati</taxon>
        <taxon>Bacillota</taxon>
        <taxon>Clostridia</taxon>
        <taxon>Eubacteriales</taxon>
        <taxon>Desulfotomaculaceae</taxon>
        <taxon>Pelotomaculum</taxon>
    </lineage>
</organism>
<dbReference type="Pfam" id="PF13290">
    <property type="entry name" value="CHB_HEX_C_1"/>
    <property type="match status" value="1"/>
</dbReference>
<dbReference type="Pfam" id="PF13287">
    <property type="entry name" value="Fn3_assoc"/>
    <property type="match status" value="1"/>
</dbReference>
<keyword evidence="4" id="KW-1185">Reference proteome</keyword>
<evidence type="ECO:0000313" key="4">
    <source>
        <dbReference type="Proteomes" id="UP001154312"/>
    </source>
</evidence>
<dbReference type="SMART" id="SM00635">
    <property type="entry name" value="BID_2"/>
    <property type="match status" value="2"/>
</dbReference>
<feature type="chain" id="PRO_5040974905" evidence="1">
    <location>
        <begin position="29"/>
        <end position="739"/>
    </location>
</feature>
<dbReference type="InterPro" id="IPR059177">
    <property type="entry name" value="GH29D-like_dom"/>
</dbReference>